<proteinExistence type="predicted"/>
<evidence type="ECO:0000313" key="2">
    <source>
        <dbReference type="Proteomes" id="UP000278673"/>
    </source>
</evidence>
<dbReference type="Gene3D" id="3.40.50.720">
    <property type="entry name" value="NAD(P)-binding Rossmann-like Domain"/>
    <property type="match status" value="1"/>
</dbReference>
<dbReference type="PANTHER" id="PTHR13812:SF19">
    <property type="entry name" value="KETIMINE REDUCTASE MU-CRYSTALLIN"/>
    <property type="match status" value="1"/>
</dbReference>
<dbReference type="PIRSF" id="PIRSF001439">
    <property type="entry name" value="CryM"/>
    <property type="match status" value="1"/>
</dbReference>
<organism evidence="1 2">
    <name type="scientific">Streptomyces triticirhizae</name>
    <dbReference type="NCBI Taxonomy" id="2483353"/>
    <lineage>
        <taxon>Bacteria</taxon>
        <taxon>Bacillati</taxon>
        <taxon>Actinomycetota</taxon>
        <taxon>Actinomycetes</taxon>
        <taxon>Kitasatosporales</taxon>
        <taxon>Streptomycetaceae</taxon>
        <taxon>Streptomyces</taxon>
    </lineage>
</organism>
<dbReference type="Gene3D" id="3.30.1780.10">
    <property type="entry name" value="ornithine cyclodeaminase, domain 1"/>
    <property type="match status" value="1"/>
</dbReference>
<reference evidence="1 2" key="1">
    <citation type="submission" date="2018-10" db="EMBL/GenBank/DDBJ databases">
        <title>Isolation, diversity and antifungal activity of actinobacteria from wheat.</title>
        <authorList>
            <person name="Han C."/>
        </authorList>
    </citation>
    <scope>NUCLEOTIDE SEQUENCE [LARGE SCALE GENOMIC DNA]</scope>
    <source>
        <strain evidence="1 2">NEAU-YY642</strain>
    </source>
</reference>
<dbReference type="InterPro" id="IPR023401">
    <property type="entry name" value="ODC_N"/>
</dbReference>
<sequence>MELSELTLVDGPELRRRVPMARAVAALADALRAGLDPERDVPRAAVEVPAGQLLLMPSAGTRHVGVKVAGVAPGNPALGLPRIVASYLLLDAATLRPVALLDGSALTALRTPAVSAVAVDRLAVPEAGRLVVFGTGPQAWGHIEALRVVRPVESVGVVGRTPERAAELVRRCRDAGLAAEAVTAGAVADADLVACCTSAREPLFDGRAVSAHATVVAMGSHEPTAREVDTALVRRATVVVEARAAALREAGDLCVPLAAGEVTEAAIAGNLAELARGEVPLDPSRPRLFKGVGMSWQDLTVATEAVA</sequence>
<dbReference type="Pfam" id="PF02423">
    <property type="entry name" value="OCD_Mu_crystall"/>
    <property type="match status" value="1"/>
</dbReference>
<gene>
    <name evidence="1" type="ORF">EBN88_09965</name>
</gene>
<comment type="caution">
    <text evidence="1">The sequence shown here is derived from an EMBL/GenBank/DDBJ whole genome shotgun (WGS) entry which is preliminary data.</text>
</comment>
<dbReference type="Proteomes" id="UP000278673">
    <property type="component" value="Unassembled WGS sequence"/>
</dbReference>
<dbReference type="GO" id="GO:0005737">
    <property type="term" value="C:cytoplasm"/>
    <property type="evidence" value="ECO:0007669"/>
    <property type="project" value="TreeGrafter"/>
</dbReference>
<dbReference type="SUPFAM" id="SSF51735">
    <property type="entry name" value="NAD(P)-binding Rossmann-fold domains"/>
    <property type="match status" value="1"/>
</dbReference>
<evidence type="ECO:0000313" key="1">
    <source>
        <dbReference type="EMBL" id="RMI42036.1"/>
    </source>
</evidence>
<accession>A0A3M2LY23</accession>
<keyword evidence="2" id="KW-1185">Reference proteome</keyword>
<dbReference type="RefSeq" id="WP_122183450.1">
    <property type="nucleotide sequence ID" value="NZ_RFFJ01000039.1"/>
</dbReference>
<dbReference type="InterPro" id="IPR036291">
    <property type="entry name" value="NAD(P)-bd_dom_sf"/>
</dbReference>
<name>A0A3M2LY23_9ACTN</name>
<dbReference type="AlphaFoldDB" id="A0A3M2LY23"/>
<dbReference type="PANTHER" id="PTHR13812">
    <property type="entry name" value="KETIMINE REDUCTASE MU-CRYSTALLIN"/>
    <property type="match status" value="1"/>
</dbReference>
<protein>
    <submittedName>
        <fullName evidence="1">Ornithine cyclodeaminase family protein</fullName>
    </submittedName>
</protein>
<dbReference type="InterPro" id="IPR003462">
    <property type="entry name" value="ODC_Mu_crystall"/>
</dbReference>
<dbReference type="EMBL" id="RFFJ01000039">
    <property type="protein sequence ID" value="RMI42036.1"/>
    <property type="molecule type" value="Genomic_DNA"/>
</dbReference>